<sequence>MEQNQNKNKGVAADCSTSSDDVERYFNSLPVGYRFAPSDDELIRYYLLRKINNEHLPPNRIHVRKRKPVVFFTSREKKYPNGSTPKRNAGELGYWEPTGTDEAILDGKKPMGFRKSLDYYEGKQRDGTKTNWKMHEYLLHQSLVPSGATARGKNPLQSKQLDEWVLCKIYNNKAEDKKNKNDEDGGTVNIAETEIPKADDVSTAQPLLCDNSLMISQEYENGYGSYLLPPLWSDPPQPVLDNVDNDPPPMNNTFNNNFAYNVQPIQICQPPSHYSNGFQPIYGRGDQVWNINSMQTSSMNDLFLMPTGQELIHGRGDQVWDINSIQTTTLNDHFYVPAEEPVFGCGNQVSNINYMVTADMNGYLLVIAEEPSPLLEPAAAEKSTREFDAQPSSSNQPMPVEGAYDHASSVHREEERQSSLFDMLQYFG</sequence>
<protein>
    <submittedName>
        <fullName evidence="1">Uncharacterized protein</fullName>
    </submittedName>
</protein>
<dbReference type="Proteomes" id="UP000091857">
    <property type="component" value="Chromosome 7"/>
</dbReference>
<accession>A0ACB7HD98</accession>
<name>A0ACB7HD98_MANES</name>
<comment type="caution">
    <text evidence="1">The sequence shown here is derived from an EMBL/GenBank/DDBJ whole genome shotgun (WGS) entry which is preliminary data.</text>
</comment>
<dbReference type="EMBL" id="CM004393">
    <property type="protein sequence ID" value="KAG8650427.1"/>
    <property type="molecule type" value="Genomic_DNA"/>
</dbReference>
<proteinExistence type="predicted"/>
<evidence type="ECO:0000313" key="2">
    <source>
        <dbReference type="Proteomes" id="UP000091857"/>
    </source>
</evidence>
<organism evidence="1 2">
    <name type="scientific">Manihot esculenta</name>
    <name type="common">Cassava</name>
    <name type="synonym">Jatropha manihot</name>
    <dbReference type="NCBI Taxonomy" id="3983"/>
    <lineage>
        <taxon>Eukaryota</taxon>
        <taxon>Viridiplantae</taxon>
        <taxon>Streptophyta</taxon>
        <taxon>Embryophyta</taxon>
        <taxon>Tracheophyta</taxon>
        <taxon>Spermatophyta</taxon>
        <taxon>Magnoliopsida</taxon>
        <taxon>eudicotyledons</taxon>
        <taxon>Gunneridae</taxon>
        <taxon>Pentapetalae</taxon>
        <taxon>rosids</taxon>
        <taxon>fabids</taxon>
        <taxon>Malpighiales</taxon>
        <taxon>Euphorbiaceae</taxon>
        <taxon>Crotonoideae</taxon>
        <taxon>Manihoteae</taxon>
        <taxon>Manihot</taxon>
    </lineage>
</organism>
<gene>
    <name evidence="1" type="ORF">MANES_07G038609v8</name>
</gene>
<reference evidence="2" key="1">
    <citation type="journal article" date="2016" name="Nat. Biotechnol.">
        <title>Sequencing wild and cultivated cassava and related species reveals extensive interspecific hybridization and genetic diversity.</title>
        <authorList>
            <person name="Bredeson J.V."/>
            <person name="Lyons J.B."/>
            <person name="Prochnik S.E."/>
            <person name="Wu G.A."/>
            <person name="Ha C.M."/>
            <person name="Edsinger-Gonzales E."/>
            <person name="Grimwood J."/>
            <person name="Schmutz J."/>
            <person name="Rabbi I.Y."/>
            <person name="Egesi C."/>
            <person name="Nauluvula P."/>
            <person name="Lebot V."/>
            <person name="Ndunguru J."/>
            <person name="Mkamilo G."/>
            <person name="Bart R.S."/>
            <person name="Setter T.L."/>
            <person name="Gleadow R.M."/>
            <person name="Kulakow P."/>
            <person name="Ferguson M.E."/>
            <person name="Rounsley S."/>
            <person name="Rokhsar D.S."/>
        </authorList>
    </citation>
    <scope>NUCLEOTIDE SEQUENCE [LARGE SCALE GENOMIC DNA]</scope>
    <source>
        <strain evidence="2">cv. AM560-2</strain>
    </source>
</reference>
<evidence type="ECO:0000313" key="1">
    <source>
        <dbReference type="EMBL" id="KAG8650427.1"/>
    </source>
</evidence>
<keyword evidence="2" id="KW-1185">Reference proteome</keyword>